<organism evidence="6 7">
    <name type="scientific">Zhongshania arctica</name>
    <dbReference type="NCBI Taxonomy" id="3238302"/>
    <lineage>
        <taxon>Bacteria</taxon>
        <taxon>Pseudomonadati</taxon>
        <taxon>Pseudomonadota</taxon>
        <taxon>Gammaproteobacteria</taxon>
        <taxon>Cellvibrionales</taxon>
        <taxon>Spongiibacteraceae</taxon>
        <taxon>Zhongshania</taxon>
    </lineage>
</organism>
<dbReference type="Gene3D" id="1.10.10.10">
    <property type="entry name" value="Winged helix-like DNA-binding domain superfamily/Winged helix DNA-binding domain"/>
    <property type="match status" value="1"/>
</dbReference>
<dbReference type="PROSITE" id="PS50931">
    <property type="entry name" value="HTH_LYSR"/>
    <property type="match status" value="1"/>
</dbReference>
<dbReference type="InterPro" id="IPR005119">
    <property type="entry name" value="LysR_subst-bd"/>
</dbReference>
<dbReference type="Pfam" id="PF00126">
    <property type="entry name" value="HTH_1"/>
    <property type="match status" value="1"/>
</dbReference>
<keyword evidence="3" id="KW-0238">DNA-binding</keyword>
<dbReference type="InterPro" id="IPR036388">
    <property type="entry name" value="WH-like_DNA-bd_sf"/>
</dbReference>
<keyword evidence="7" id="KW-1185">Reference proteome</keyword>
<gene>
    <name evidence="6" type="ORF">AB4875_01940</name>
</gene>
<name>A0ABV3TST2_9GAMM</name>
<evidence type="ECO:0000313" key="7">
    <source>
        <dbReference type="Proteomes" id="UP001557484"/>
    </source>
</evidence>
<dbReference type="CDD" id="cd05466">
    <property type="entry name" value="PBP2_LTTR_substrate"/>
    <property type="match status" value="1"/>
</dbReference>
<dbReference type="Gene3D" id="3.40.190.290">
    <property type="match status" value="1"/>
</dbReference>
<evidence type="ECO:0000313" key="6">
    <source>
        <dbReference type="EMBL" id="MEX1664227.1"/>
    </source>
</evidence>
<dbReference type="PRINTS" id="PR00039">
    <property type="entry name" value="HTHLYSR"/>
</dbReference>
<keyword evidence="4" id="KW-0804">Transcription</keyword>
<dbReference type="Proteomes" id="UP001557484">
    <property type="component" value="Unassembled WGS sequence"/>
</dbReference>
<protein>
    <submittedName>
        <fullName evidence="6">LysR family transcriptional regulator</fullName>
    </submittedName>
</protein>
<keyword evidence="2" id="KW-0805">Transcription regulation</keyword>
<comment type="caution">
    <text evidence="6">The sequence shown here is derived from an EMBL/GenBank/DDBJ whole genome shotgun (WGS) entry which is preliminary data.</text>
</comment>
<dbReference type="SUPFAM" id="SSF46785">
    <property type="entry name" value="Winged helix' DNA-binding domain"/>
    <property type="match status" value="1"/>
</dbReference>
<evidence type="ECO:0000259" key="5">
    <source>
        <dbReference type="PROSITE" id="PS50931"/>
    </source>
</evidence>
<dbReference type="RefSeq" id="WP_368374352.1">
    <property type="nucleotide sequence ID" value="NZ_JBFRYB010000001.1"/>
</dbReference>
<evidence type="ECO:0000256" key="2">
    <source>
        <dbReference type="ARBA" id="ARBA00023015"/>
    </source>
</evidence>
<reference evidence="6 7" key="1">
    <citation type="journal article" date="2011" name="Int. J. Syst. Evol. Microbiol.">
        <title>Zhongshania antarctica gen. nov., sp. nov. and Zhongshania guokunii sp. nov., gammaproteobacteria respectively isolated from coastal attached (fast) ice and surface seawater of the Antarctic.</title>
        <authorList>
            <person name="Li H.J."/>
            <person name="Zhang X.Y."/>
            <person name="Chen C.X."/>
            <person name="Zhang Y.J."/>
            <person name="Gao Z.M."/>
            <person name="Yu Y."/>
            <person name="Chen X.L."/>
            <person name="Chen B."/>
            <person name="Zhang Y.Z."/>
        </authorList>
    </citation>
    <scope>NUCLEOTIDE SEQUENCE [LARGE SCALE GENOMIC DNA]</scope>
    <source>
        <strain evidence="6 7">R06B22</strain>
    </source>
</reference>
<dbReference type="Pfam" id="PF03466">
    <property type="entry name" value="LysR_substrate"/>
    <property type="match status" value="1"/>
</dbReference>
<evidence type="ECO:0000256" key="1">
    <source>
        <dbReference type="ARBA" id="ARBA00009437"/>
    </source>
</evidence>
<dbReference type="PANTHER" id="PTHR30126:SF99">
    <property type="entry name" value="TRANSCRIPTIONAL REGULATOR LYSR FAMILY"/>
    <property type="match status" value="1"/>
</dbReference>
<dbReference type="SUPFAM" id="SSF53850">
    <property type="entry name" value="Periplasmic binding protein-like II"/>
    <property type="match status" value="1"/>
</dbReference>
<feature type="domain" description="HTH lysR-type" evidence="5">
    <location>
        <begin position="2"/>
        <end position="59"/>
    </location>
</feature>
<dbReference type="PANTHER" id="PTHR30126">
    <property type="entry name" value="HTH-TYPE TRANSCRIPTIONAL REGULATOR"/>
    <property type="match status" value="1"/>
</dbReference>
<dbReference type="EMBL" id="JBFRYB010000001">
    <property type="protein sequence ID" value="MEX1664227.1"/>
    <property type="molecule type" value="Genomic_DNA"/>
</dbReference>
<evidence type="ECO:0000256" key="4">
    <source>
        <dbReference type="ARBA" id="ARBA00023163"/>
    </source>
</evidence>
<sequence length="288" mass="32077">MINVIWLRSFCQLVEIGHFTRTAERLHMTQSGVSQHISKLEEQLGLALLDRQGKQFSLTDAGERLYAEARVIIESLSNLEQRVGDDPAYEGEVRVMSPGSVGLKLYGNLLDLQERSKLVIDYRFAPNADIESAIADRDIDIGLMTKSSMLAELDCQAIAEEALLLVTPATVSEPSWIDLMTLGFIDHPDGAYHAASLLAANYSEFQHSNLLTKKGFSNQISLILEPVCRGLGFTVLPAHAVAAFPRPELIKTHRLSRPVSEIIYLAVRRDKPIAKRVTTVINEIKKWL</sequence>
<dbReference type="InterPro" id="IPR036390">
    <property type="entry name" value="WH_DNA-bd_sf"/>
</dbReference>
<proteinExistence type="inferred from homology"/>
<dbReference type="InterPro" id="IPR000847">
    <property type="entry name" value="LysR_HTH_N"/>
</dbReference>
<accession>A0ABV3TST2</accession>
<comment type="similarity">
    <text evidence="1">Belongs to the LysR transcriptional regulatory family.</text>
</comment>
<evidence type="ECO:0000256" key="3">
    <source>
        <dbReference type="ARBA" id="ARBA00023125"/>
    </source>
</evidence>